<evidence type="ECO:0000313" key="2">
    <source>
        <dbReference type="Proteomes" id="UP000198564"/>
    </source>
</evidence>
<dbReference type="Gene3D" id="1.10.287.1890">
    <property type="match status" value="1"/>
</dbReference>
<dbReference type="STRING" id="1130080.SAMN04488113_11139"/>
<dbReference type="EMBL" id="FNYW01000011">
    <property type="protein sequence ID" value="SEI69447.1"/>
    <property type="molecule type" value="Genomic_DNA"/>
</dbReference>
<organism evidence="1 2">
    <name type="scientific">Alkalibacterium gilvum</name>
    <dbReference type="NCBI Taxonomy" id="1130080"/>
    <lineage>
        <taxon>Bacteria</taxon>
        <taxon>Bacillati</taxon>
        <taxon>Bacillota</taxon>
        <taxon>Bacilli</taxon>
        <taxon>Lactobacillales</taxon>
        <taxon>Carnobacteriaceae</taxon>
        <taxon>Alkalibacterium</taxon>
    </lineage>
</organism>
<dbReference type="PANTHER" id="PTHR38451">
    <property type="entry name" value="TRNA (ADENINE(22)-N(1))-METHYLTRANSFERASE"/>
    <property type="match status" value="1"/>
</dbReference>
<gene>
    <name evidence="1" type="ORF">SAMN04488113_11139</name>
</gene>
<dbReference type="AlphaFoldDB" id="A0A1H6SXD1"/>
<accession>A0A1H6SXD1</accession>
<dbReference type="InterPro" id="IPR006901">
    <property type="entry name" value="TrmK"/>
</dbReference>
<proteinExistence type="predicted"/>
<dbReference type="GO" id="GO:0032259">
    <property type="term" value="P:methylation"/>
    <property type="evidence" value="ECO:0007669"/>
    <property type="project" value="UniProtKB-KW"/>
</dbReference>
<dbReference type="Gene3D" id="3.40.50.150">
    <property type="entry name" value="Vaccinia Virus protein VP39"/>
    <property type="match status" value="1"/>
</dbReference>
<dbReference type="Pfam" id="PF04816">
    <property type="entry name" value="TrmK"/>
    <property type="match status" value="1"/>
</dbReference>
<keyword evidence="1" id="KW-0489">Methyltransferase</keyword>
<dbReference type="Proteomes" id="UP000198564">
    <property type="component" value="Unassembled WGS sequence"/>
</dbReference>
<dbReference type="InterPro" id="IPR029063">
    <property type="entry name" value="SAM-dependent_MTases_sf"/>
</dbReference>
<protein>
    <submittedName>
        <fullName evidence="1">tRNA (Adenine22-N1)-methyltransferase</fullName>
    </submittedName>
</protein>
<dbReference type="OrthoDB" id="5881184at2"/>
<dbReference type="RefSeq" id="WP_091633989.1">
    <property type="nucleotide sequence ID" value="NZ_FNYW01000011.1"/>
</dbReference>
<dbReference type="GO" id="GO:0160105">
    <property type="term" value="F:tRNA (adenine(22)-N1)-methyltransferase activity"/>
    <property type="evidence" value="ECO:0007669"/>
    <property type="project" value="InterPro"/>
</dbReference>
<name>A0A1H6SXD1_9LACT</name>
<dbReference type="PIRSF" id="PIRSF018637">
    <property type="entry name" value="TrmK"/>
    <property type="match status" value="1"/>
</dbReference>
<dbReference type="PANTHER" id="PTHR38451:SF1">
    <property type="entry name" value="TRNA (ADENINE(22)-N(1))-METHYLTRANSFERASE"/>
    <property type="match status" value="1"/>
</dbReference>
<dbReference type="SUPFAM" id="SSF53335">
    <property type="entry name" value="S-adenosyl-L-methionine-dependent methyltransferases"/>
    <property type="match status" value="1"/>
</dbReference>
<keyword evidence="2" id="KW-1185">Reference proteome</keyword>
<keyword evidence="1" id="KW-0808">Transferase</keyword>
<evidence type="ECO:0000313" key="1">
    <source>
        <dbReference type="EMBL" id="SEI69447.1"/>
    </source>
</evidence>
<sequence length="233" mass="26475">MNSVNLSKRLQVVADYVEKDARVADIGSDHAYLPCYLVQKNQIDYAVAGEVVKGPFLNAVNEVSKLGLKEKIHVRLGDGLEVLTEKDGIDTITIAGVGGPLIVHILEEGKQQNKRSGEETLILQPNINERSVREYLKNELYAIVSETILEENNKRYEIIKAEPVAEKVDYSEVDLLFGPLLSEEKSQIFIDKWKSEAKKYEYIVTQMKKADQTNKKKLKELTERLNLIKEMIK</sequence>
<reference evidence="2" key="1">
    <citation type="submission" date="2016-10" db="EMBL/GenBank/DDBJ databases">
        <authorList>
            <person name="Varghese N."/>
            <person name="Submissions S."/>
        </authorList>
    </citation>
    <scope>NUCLEOTIDE SEQUENCE [LARGE SCALE GENOMIC DNA]</scope>
    <source>
        <strain evidence="2">DSM 25751</strain>
    </source>
</reference>